<feature type="region of interest" description="Disordered" evidence="1">
    <location>
        <begin position="1449"/>
        <end position="1469"/>
    </location>
</feature>
<feature type="compositionally biased region" description="Polar residues" evidence="1">
    <location>
        <begin position="1"/>
        <end position="19"/>
    </location>
</feature>
<keyword evidence="3" id="KW-1185">Reference proteome</keyword>
<feature type="compositionally biased region" description="Basic and acidic residues" evidence="1">
    <location>
        <begin position="29"/>
        <end position="44"/>
    </location>
</feature>
<accession>A0A409Y4Y2</accession>
<dbReference type="STRING" id="231916.A0A409Y4Y2"/>
<dbReference type="EMBL" id="NHYE01001151">
    <property type="protein sequence ID" value="PPQ98050.1"/>
    <property type="molecule type" value="Genomic_DNA"/>
</dbReference>
<organism evidence="2 3">
    <name type="scientific">Gymnopilus dilepis</name>
    <dbReference type="NCBI Taxonomy" id="231916"/>
    <lineage>
        <taxon>Eukaryota</taxon>
        <taxon>Fungi</taxon>
        <taxon>Dikarya</taxon>
        <taxon>Basidiomycota</taxon>
        <taxon>Agaricomycotina</taxon>
        <taxon>Agaricomycetes</taxon>
        <taxon>Agaricomycetidae</taxon>
        <taxon>Agaricales</taxon>
        <taxon>Agaricineae</taxon>
        <taxon>Hymenogastraceae</taxon>
        <taxon>Gymnopilus</taxon>
    </lineage>
</organism>
<protein>
    <submittedName>
        <fullName evidence="2">Uncharacterized protein</fullName>
    </submittedName>
</protein>
<dbReference type="GO" id="GO:0019005">
    <property type="term" value="C:SCF ubiquitin ligase complex"/>
    <property type="evidence" value="ECO:0007669"/>
    <property type="project" value="TreeGrafter"/>
</dbReference>
<feature type="region of interest" description="Disordered" evidence="1">
    <location>
        <begin position="56"/>
        <end position="93"/>
    </location>
</feature>
<dbReference type="InterPro" id="IPR032675">
    <property type="entry name" value="LRR_dom_sf"/>
</dbReference>
<comment type="caution">
    <text evidence="2">The sequence shown here is derived from an EMBL/GenBank/DDBJ whole genome shotgun (WGS) entry which is preliminary data.</text>
</comment>
<proteinExistence type="predicted"/>
<evidence type="ECO:0000313" key="2">
    <source>
        <dbReference type="EMBL" id="PPQ98050.1"/>
    </source>
</evidence>
<feature type="region of interest" description="Disordered" evidence="1">
    <location>
        <begin position="1"/>
        <end position="44"/>
    </location>
</feature>
<feature type="compositionally biased region" description="Low complexity" evidence="1">
    <location>
        <begin position="61"/>
        <end position="93"/>
    </location>
</feature>
<dbReference type="OrthoDB" id="3543113at2759"/>
<dbReference type="SUPFAM" id="SSF52047">
    <property type="entry name" value="RNI-like"/>
    <property type="match status" value="2"/>
</dbReference>
<sequence length="2041" mass="226681">MADAGSSSTSTSLGPNNLTADVANLSISGEEHDSDHDHFVEVDSDELRLVEEEYPILQFNSPPSSESSQISKTTSSGSRLSLPPSPPSELSQSALDQVLQNEDLLHLIFSFLHPYPDRWTFRRLSSPPPVRPPKFLLVPVALTCKAFFMPAIRVLWFESSILSLLRVIPVLVRRGKMYFLNGVITEQHMQRFDLYASCIRRLHSFSFNVKVSSQVFTIISRLRFPTLLPAVRQLKFLSIHNMPLENLNSLFLVKSSTLTDIQIGRIDATSEVLVASFLAHVVANVETLDLRGRLTEVTFGVLPKFERLRGLWLEIQSPQIGARQVDFLGSCAQIKTLGMLWLNVHPDFRYTAMSTAAAEFPALVTLVIAARMDPMMDILSMLRTIQLPRLGTIRLNFRPTEVPLDRRLSPCLERCVQIAQARAFPFALTLEGTITARWADLAPLRKLENVVGLHILFEALSVVNDDMESFFGGAGRWSMLKKLIISYCNTPLAPNALQWAALGVIARNCPRLVSLVVSIQVGTVPEVIQALKNEISTTRICTDSNVASLTIQTAQHYDENLPKAAYSVVGAAVVSRDGGSRDQVHSDSEKHSALNNQDTCTSFSSAQSRVLCNQDLVHMIMYSFSSSPSIRMRYLDELHLTSFYEPSPRPPAPTLLAAALTCRSFLAPALKVVWFEATLTSLLRVLPVIVRREGVYVSTSFRLSGRLIQVSGPRLTMSAESSSADPDDRGSDTPGVEPIAAEMYPTRAHTEVLGNLDILEEIFSFIFQPRYPEELETIGRISFPSSSHLVSASLVQKSFFEPAMNVLWRSMNSLEPVLLLIPTLVLTDGVYATVSTSFKPLYPTDRRFRIAMSSGSFNPDYHVHTDGLHSVPGEAESHSIRARTEVLENADILEQIFSFFHQAGGFWRRIPFPASSHLVQASLVRKSFFDPAMNVLWRSMNSLNAVLGVVPFLKLEAGVYSTDLFFNVKDLQKLKRYTYRIRHFRFTPLKGMLSPELFYMLSKKLDGPLFPTLKTLDCGFLDQIPVDKRSPMFLLPTPTLSELVMSGINSVPDTFSDCLLESLVEAAQSITVLKLNGSWAGRLFDSNASGIVARHSSTLNRVHIDGSLHLYSWATTPIRHLSRMPSLTALVISLQEVQPVPLFTSVESRPKLASLEDLRVLGRAKDLAAALGNYMFCPRLRTISINLYLTSEDETLPMSITADAQAQHIEQTVQTVIATSPLLECIRLRAPLKRTQNPPAVGISKVLPTLNSCTRLRELDISCCRAWSIGTVLCDLCSELTSLEILKVQWSAYSTDEDESFTLLLLEDLAKACKTLKVVRIPILIANRPSDIEAMQRRITEEPLNHGLEELMLNAVLRMGDDNARAAVHDGVPNAVVVSRYIDHLFPVLRVFKWQEFPYNELVWVEGVKVMINAYQDVRRLAKDRQAGSSNRSGMQMIAMASTESFDADNHVHTDTSDPEPVAEESHSAHASTEVFGNADILEKIFSFFHEPASSDSSDEAEPRIPFPASSHLVSASLAQKSFFDPAMNTLWRSMNSLEAVLFLIPTLELKEGAYSRSDGKVANASDLDRLKHYAHRIRHFHFVPLKGTISAEISYTLSRFLQGPLFPTLRMLDCGDVEKVPVDRRQVMFLLPAPTLYEVAMDGMNSSSEAFSICLLESLLETAEGMKVLRLGGDRAASIFAYDNVSGIGKHCSTLRQLAIRPTSTDFESCSTSFLARLSSIAPLSTLSLSFKDADATSSEQLLGPLSLLRKAELTNLAGLHISGSSSGLVRTLCYVNSPRLESLSINLTSIDHKPPPNEAVFDGVMPQRVVLLSGAVSTVLKSLIIRIQGSRHELNDKWTAVASYLISRALPHLSSCANLTVLDIPCCLSLQLHQTLRCLCSKLSCLEVLKIDWVGENTPELDDAVATLTLLLLEDLTKDCPTLKVLHIPLIIANGPSDIDVMRSRIANKSLGHELEELVVDLIYSQFNSSVRRSVCRGLKNEIAVSRYIDHLFPSLRVLKFLEFKNTWRQDVEMLVRSHQDVRRSAKGMQPASSQQGPA</sequence>
<dbReference type="Proteomes" id="UP000284706">
    <property type="component" value="Unassembled WGS sequence"/>
</dbReference>
<dbReference type="InParanoid" id="A0A409Y4Y2"/>
<dbReference type="GO" id="GO:0031146">
    <property type="term" value="P:SCF-dependent proteasomal ubiquitin-dependent protein catabolic process"/>
    <property type="evidence" value="ECO:0007669"/>
    <property type="project" value="TreeGrafter"/>
</dbReference>
<name>A0A409Y4Y2_9AGAR</name>
<dbReference type="Gene3D" id="3.80.10.10">
    <property type="entry name" value="Ribonuclease Inhibitor"/>
    <property type="match status" value="2"/>
</dbReference>
<evidence type="ECO:0000313" key="3">
    <source>
        <dbReference type="Proteomes" id="UP000284706"/>
    </source>
</evidence>
<reference evidence="2 3" key="1">
    <citation type="journal article" date="2018" name="Evol. Lett.">
        <title>Horizontal gene cluster transfer increased hallucinogenic mushroom diversity.</title>
        <authorList>
            <person name="Reynolds H.T."/>
            <person name="Vijayakumar V."/>
            <person name="Gluck-Thaler E."/>
            <person name="Korotkin H.B."/>
            <person name="Matheny P.B."/>
            <person name="Slot J.C."/>
        </authorList>
    </citation>
    <scope>NUCLEOTIDE SEQUENCE [LARGE SCALE GENOMIC DNA]</scope>
    <source>
        <strain evidence="2 3">SRW20</strain>
    </source>
</reference>
<feature type="region of interest" description="Disordered" evidence="1">
    <location>
        <begin position="717"/>
        <end position="737"/>
    </location>
</feature>
<evidence type="ECO:0000256" key="1">
    <source>
        <dbReference type="SAM" id="MobiDB-lite"/>
    </source>
</evidence>
<dbReference type="PANTHER" id="PTHR13318">
    <property type="entry name" value="PARTNER OF PAIRED, ISOFORM B-RELATED"/>
    <property type="match status" value="1"/>
</dbReference>
<gene>
    <name evidence="2" type="ORF">CVT26_003045</name>
</gene>